<dbReference type="Pfam" id="PF19481">
    <property type="entry name" value="DUF6017"/>
    <property type="match status" value="1"/>
</dbReference>
<organism evidence="3 4">
    <name type="scientific">Qingrenia yutianensis</name>
    <dbReference type="NCBI Taxonomy" id="2763676"/>
    <lineage>
        <taxon>Bacteria</taxon>
        <taxon>Bacillati</taxon>
        <taxon>Bacillota</taxon>
        <taxon>Clostridia</taxon>
        <taxon>Eubacteriales</taxon>
        <taxon>Oscillospiraceae</taxon>
        <taxon>Qingrenia</taxon>
    </lineage>
</organism>
<name>A0A926FBS4_9FIRM</name>
<proteinExistence type="predicted"/>
<dbReference type="Pfam" id="PF13730">
    <property type="entry name" value="HTH_36"/>
    <property type="match status" value="1"/>
</dbReference>
<evidence type="ECO:0000313" key="4">
    <source>
        <dbReference type="Proteomes" id="UP000647416"/>
    </source>
</evidence>
<sequence>MKITYDTGFTQMPNNILRSHTLKPLHKVVLSVICSYSNSSNIAFPSYQTIADDSGISRRKVIDVISELVTLGCIKKTERRSSKGDHTANDYEVLIGSPDFSLPGETSAPPGNENNSPPDEQPSLPGSEISAPRSEQRAPNQYINKNINNSFNNINLSITANEIDAMTNRIKENIDYDILCERYSGDMLDELVSVMAETICGNSKTVRIAGNDFAREVVKSQLLKINSEHIEYVLDCIKKNTTKIKNIKAYMLTCIYNAPQTISSFYTAEVNHDLYGCG</sequence>
<dbReference type="EMBL" id="JACRTE010000005">
    <property type="protein sequence ID" value="MBC8596372.1"/>
    <property type="molecule type" value="Genomic_DNA"/>
</dbReference>
<reference evidence="3" key="1">
    <citation type="submission" date="2020-08" db="EMBL/GenBank/DDBJ databases">
        <title>Genome public.</title>
        <authorList>
            <person name="Liu C."/>
            <person name="Sun Q."/>
        </authorList>
    </citation>
    <scope>NUCLEOTIDE SEQUENCE</scope>
    <source>
        <strain evidence="3">NSJ-50</strain>
    </source>
</reference>
<evidence type="ECO:0000259" key="2">
    <source>
        <dbReference type="Pfam" id="PF19481"/>
    </source>
</evidence>
<protein>
    <submittedName>
        <fullName evidence="3">Helix-turn-helix domain-containing protein</fullName>
    </submittedName>
</protein>
<feature type="region of interest" description="Disordered" evidence="1">
    <location>
        <begin position="99"/>
        <end position="137"/>
    </location>
</feature>
<feature type="domain" description="DUF6017" evidence="2">
    <location>
        <begin position="159"/>
        <end position="274"/>
    </location>
</feature>
<accession>A0A926FBS4</accession>
<dbReference type="InterPro" id="IPR036388">
    <property type="entry name" value="WH-like_DNA-bd_sf"/>
</dbReference>
<dbReference type="AlphaFoldDB" id="A0A926FBS4"/>
<evidence type="ECO:0000256" key="1">
    <source>
        <dbReference type="SAM" id="MobiDB-lite"/>
    </source>
</evidence>
<gene>
    <name evidence="3" type="ORF">H8706_05765</name>
</gene>
<dbReference type="Gene3D" id="1.10.10.10">
    <property type="entry name" value="Winged helix-like DNA-binding domain superfamily/Winged helix DNA-binding domain"/>
    <property type="match status" value="1"/>
</dbReference>
<dbReference type="InterPro" id="IPR046059">
    <property type="entry name" value="DUF6017"/>
</dbReference>
<dbReference type="Proteomes" id="UP000647416">
    <property type="component" value="Unassembled WGS sequence"/>
</dbReference>
<keyword evidence="4" id="KW-1185">Reference proteome</keyword>
<dbReference type="RefSeq" id="WP_262431860.1">
    <property type="nucleotide sequence ID" value="NZ_JACRTE010000005.1"/>
</dbReference>
<comment type="caution">
    <text evidence="3">The sequence shown here is derived from an EMBL/GenBank/DDBJ whole genome shotgun (WGS) entry which is preliminary data.</text>
</comment>
<evidence type="ECO:0000313" key="3">
    <source>
        <dbReference type="EMBL" id="MBC8596372.1"/>
    </source>
</evidence>